<protein>
    <submittedName>
        <fullName evidence="4">M23 family metallopeptidase</fullName>
    </submittedName>
</protein>
<reference evidence="4 5" key="1">
    <citation type="journal article" date="2016" name="Int. J. Syst. Evol. Microbiol.">
        <title>Lysobacter erysipheiresistens sp. nov., an antagonist of powdery mildew, isolated from tobacco-cultivated soil.</title>
        <authorList>
            <person name="Xie B."/>
            <person name="Li T."/>
            <person name="Lin X."/>
            <person name="Wang C.J."/>
            <person name="Chen Y.J."/>
            <person name="Liu W.J."/>
            <person name="Zhao Z.W."/>
        </authorList>
    </citation>
    <scope>NUCLEOTIDE SEQUENCE [LARGE SCALE GENOMIC DNA]</scope>
    <source>
        <strain evidence="4 5">RS-LYSO-3</strain>
    </source>
</reference>
<dbReference type="CDD" id="cd12797">
    <property type="entry name" value="M23_peptidase"/>
    <property type="match status" value="1"/>
</dbReference>
<dbReference type="Pfam" id="PF01551">
    <property type="entry name" value="Peptidase_M23"/>
    <property type="match status" value="1"/>
</dbReference>
<comment type="caution">
    <text evidence="4">The sequence shown here is derived from an EMBL/GenBank/DDBJ whole genome shotgun (WGS) entry which is preliminary data.</text>
</comment>
<evidence type="ECO:0000313" key="4">
    <source>
        <dbReference type="EMBL" id="MEG3185059.1"/>
    </source>
</evidence>
<evidence type="ECO:0000256" key="1">
    <source>
        <dbReference type="SAM" id="SignalP"/>
    </source>
</evidence>
<organism evidence="4 5">
    <name type="scientific">Novilysobacter erysipheiresistens</name>
    <dbReference type="NCBI Taxonomy" id="1749332"/>
    <lineage>
        <taxon>Bacteria</taxon>
        <taxon>Pseudomonadati</taxon>
        <taxon>Pseudomonadota</taxon>
        <taxon>Gammaproteobacteria</taxon>
        <taxon>Lysobacterales</taxon>
        <taxon>Lysobacteraceae</taxon>
        <taxon>Novilysobacter</taxon>
    </lineage>
</organism>
<feature type="chain" id="PRO_5046198141" evidence="1">
    <location>
        <begin position="19"/>
        <end position="308"/>
    </location>
</feature>
<evidence type="ECO:0000259" key="3">
    <source>
        <dbReference type="Pfam" id="PF13511"/>
    </source>
</evidence>
<keyword evidence="1" id="KW-0732">Signal</keyword>
<dbReference type="InterPro" id="IPR011055">
    <property type="entry name" value="Dup_hybrid_motif"/>
</dbReference>
<dbReference type="InterPro" id="IPR025392">
    <property type="entry name" value="DUF4124"/>
</dbReference>
<sequence>MLVVLSVLWLALAPVAQAGQVYRWTDADGITHYGDQPPRKADAEVSTIPVYVEPTAIARMRIEPVGDRYHVWADNRLPGPIEVMLDFTRHNNTVGNPMLPARATVAADGSALVAVLRAREPAQPVSFELRMDSLPGNPSAAPQDVQYQLPLQLAALPGSGPRIDQGYGGRFSHRDPENRYAVDFATPIGTPVLAARDGVVMQVESGFDRTGLDRDKYGGRANFVRILHDDGAMTLYAHLKPGGVLVRVGQRVRGGQQIGLSGNTGFTTGPHLHFVVQVNRGMRLVSLPFRMGGPVGPLRIVDESPTPL</sequence>
<keyword evidence="5" id="KW-1185">Reference proteome</keyword>
<proteinExistence type="predicted"/>
<dbReference type="Proteomes" id="UP001355056">
    <property type="component" value="Unassembled WGS sequence"/>
</dbReference>
<name>A0ABU7Z1L2_9GAMM</name>
<dbReference type="SUPFAM" id="SSF51261">
    <property type="entry name" value="Duplicated hybrid motif"/>
    <property type="match status" value="1"/>
</dbReference>
<dbReference type="EMBL" id="JAXGFP010000007">
    <property type="protein sequence ID" value="MEG3185059.1"/>
    <property type="molecule type" value="Genomic_DNA"/>
</dbReference>
<evidence type="ECO:0000259" key="2">
    <source>
        <dbReference type="Pfam" id="PF01551"/>
    </source>
</evidence>
<feature type="domain" description="DUF4124" evidence="3">
    <location>
        <begin position="10"/>
        <end position="59"/>
    </location>
</feature>
<feature type="signal peptide" evidence="1">
    <location>
        <begin position="1"/>
        <end position="18"/>
    </location>
</feature>
<dbReference type="PANTHER" id="PTHR21666:SF294">
    <property type="entry name" value="PEPTIDASE M23"/>
    <property type="match status" value="1"/>
</dbReference>
<dbReference type="PANTHER" id="PTHR21666">
    <property type="entry name" value="PEPTIDASE-RELATED"/>
    <property type="match status" value="1"/>
</dbReference>
<gene>
    <name evidence="4" type="ORF">SNE34_13680</name>
</gene>
<accession>A0ABU7Z1L2</accession>
<dbReference type="Pfam" id="PF13511">
    <property type="entry name" value="DUF4124"/>
    <property type="match status" value="1"/>
</dbReference>
<dbReference type="Gene3D" id="2.70.70.10">
    <property type="entry name" value="Glucose Permease (Domain IIA)"/>
    <property type="match status" value="1"/>
</dbReference>
<evidence type="ECO:0000313" key="5">
    <source>
        <dbReference type="Proteomes" id="UP001355056"/>
    </source>
</evidence>
<dbReference type="InterPro" id="IPR016047">
    <property type="entry name" value="M23ase_b-sheet_dom"/>
</dbReference>
<feature type="domain" description="M23ase beta-sheet core" evidence="2">
    <location>
        <begin position="179"/>
        <end position="279"/>
    </location>
</feature>
<dbReference type="InterPro" id="IPR050570">
    <property type="entry name" value="Cell_wall_metabolism_enzyme"/>
</dbReference>